<dbReference type="Proteomes" id="UP000054477">
    <property type="component" value="Unassembled WGS sequence"/>
</dbReference>
<feature type="transmembrane region" description="Helical" evidence="1">
    <location>
        <begin position="65"/>
        <end position="94"/>
    </location>
</feature>
<evidence type="ECO:0000256" key="1">
    <source>
        <dbReference type="SAM" id="Phobius"/>
    </source>
</evidence>
<proteinExistence type="predicted"/>
<dbReference type="EMBL" id="KN838536">
    <property type="protein sequence ID" value="KIK10234.1"/>
    <property type="molecule type" value="Genomic_DNA"/>
</dbReference>
<evidence type="ECO:0000313" key="3">
    <source>
        <dbReference type="Proteomes" id="UP000054477"/>
    </source>
</evidence>
<dbReference type="HOGENOM" id="CLU_1532801_0_0_1"/>
<keyword evidence="1" id="KW-0472">Membrane</keyword>
<evidence type="ECO:0000313" key="2">
    <source>
        <dbReference type="EMBL" id="KIK10234.1"/>
    </source>
</evidence>
<sequence length="175" mass="19224">MSRVVHHCVIHAVSSRALRDALRESCGGRRPVSRLARTAVATNLSAYQADFHEKGQSTKCCMCDYIIFICGTFIYFHDAGALGTAGLVVLSGLVGRWRWMPSLKTTPPSNLQPVSLTSESGNSRFHNLELNIESPSLLCPLCGLPALATKYVNYLSSPYTCATCRPRYNTRVVNL</sequence>
<protein>
    <submittedName>
        <fullName evidence="2">Uncharacterized protein</fullName>
    </submittedName>
</protein>
<dbReference type="AlphaFoldDB" id="A0A0C9Y875"/>
<reference evidence="3" key="2">
    <citation type="submission" date="2015-01" db="EMBL/GenBank/DDBJ databases">
        <title>Evolutionary Origins and Diversification of the Mycorrhizal Mutualists.</title>
        <authorList>
            <consortium name="DOE Joint Genome Institute"/>
            <consortium name="Mycorrhizal Genomics Consortium"/>
            <person name="Kohler A."/>
            <person name="Kuo A."/>
            <person name="Nagy L.G."/>
            <person name="Floudas D."/>
            <person name="Copeland A."/>
            <person name="Barry K.W."/>
            <person name="Cichocki N."/>
            <person name="Veneault-Fourrey C."/>
            <person name="LaButti K."/>
            <person name="Lindquist E.A."/>
            <person name="Lipzen A."/>
            <person name="Lundell T."/>
            <person name="Morin E."/>
            <person name="Murat C."/>
            <person name="Riley R."/>
            <person name="Ohm R."/>
            <person name="Sun H."/>
            <person name="Tunlid A."/>
            <person name="Henrissat B."/>
            <person name="Grigoriev I.V."/>
            <person name="Hibbett D.S."/>
            <person name="Martin F."/>
        </authorList>
    </citation>
    <scope>NUCLEOTIDE SEQUENCE [LARGE SCALE GENOMIC DNA]</scope>
    <source>
        <strain evidence="3">LaAM-08-1</strain>
    </source>
</reference>
<organism evidence="2 3">
    <name type="scientific">Laccaria amethystina LaAM-08-1</name>
    <dbReference type="NCBI Taxonomy" id="1095629"/>
    <lineage>
        <taxon>Eukaryota</taxon>
        <taxon>Fungi</taxon>
        <taxon>Dikarya</taxon>
        <taxon>Basidiomycota</taxon>
        <taxon>Agaricomycotina</taxon>
        <taxon>Agaricomycetes</taxon>
        <taxon>Agaricomycetidae</taxon>
        <taxon>Agaricales</taxon>
        <taxon>Agaricineae</taxon>
        <taxon>Hydnangiaceae</taxon>
        <taxon>Laccaria</taxon>
    </lineage>
</organism>
<name>A0A0C9Y875_9AGAR</name>
<accession>A0A0C9Y875</accession>
<reference evidence="2 3" key="1">
    <citation type="submission" date="2014-04" db="EMBL/GenBank/DDBJ databases">
        <authorList>
            <consortium name="DOE Joint Genome Institute"/>
            <person name="Kuo A."/>
            <person name="Kohler A."/>
            <person name="Nagy L.G."/>
            <person name="Floudas D."/>
            <person name="Copeland A."/>
            <person name="Barry K.W."/>
            <person name="Cichocki N."/>
            <person name="Veneault-Fourrey C."/>
            <person name="LaButti K."/>
            <person name="Lindquist E.A."/>
            <person name="Lipzen A."/>
            <person name="Lundell T."/>
            <person name="Morin E."/>
            <person name="Murat C."/>
            <person name="Sun H."/>
            <person name="Tunlid A."/>
            <person name="Henrissat B."/>
            <person name="Grigoriev I.V."/>
            <person name="Hibbett D.S."/>
            <person name="Martin F."/>
            <person name="Nordberg H.P."/>
            <person name="Cantor M.N."/>
            <person name="Hua S.X."/>
        </authorList>
    </citation>
    <scope>NUCLEOTIDE SEQUENCE [LARGE SCALE GENOMIC DNA]</scope>
    <source>
        <strain evidence="2 3">LaAM-08-1</strain>
    </source>
</reference>
<keyword evidence="3" id="KW-1185">Reference proteome</keyword>
<keyword evidence="1" id="KW-1133">Transmembrane helix</keyword>
<keyword evidence="1" id="KW-0812">Transmembrane</keyword>
<gene>
    <name evidence="2" type="ORF">K443DRAFT_143389</name>
</gene>